<evidence type="ECO:0008006" key="3">
    <source>
        <dbReference type="Google" id="ProtNLM"/>
    </source>
</evidence>
<organism evidence="1 2">
    <name type="scientific">Nocardioides phosphati</name>
    <dbReference type="NCBI Taxonomy" id="1867775"/>
    <lineage>
        <taxon>Bacteria</taxon>
        <taxon>Bacillati</taxon>
        <taxon>Actinomycetota</taxon>
        <taxon>Actinomycetes</taxon>
        <taxon>Propionibacteriales</taxon>
        <taxon>Nocardioidaceae</taxon>
        <taxon>Nocardioides</taxon>
    </lineage>
</organism>
<gene>
    <name evidence="1" type="ORF">GCM10011584_03490</name>
</gene>
<evidence type="ECO:0000313" key="1">
    <source>
        <dbReference type="EMBL" id="GGO84875.1"/>
    </source>
</evidence>
<name>A0ABQ2N537_9ACTN</name>
<evidence type="ECO:0000313" key="2">
    <source>
        <dbReference type="Proteomes" id="UP000655410"/>
    </source>
</evidence>
<accession>A0ABQ2N537</accession>
<sequence length="196" mass="21593">MRPPEDPFLRPDSVRYEDIVADGFVELLRTRGVDGLTMKGLASWMRVTPSAVTHRGRWPATVELFVAALLRRWVQWSIAGLRRVPAVPSVPLTAVERHGVRCWHVAHELARTEAAAGRPAALVAWQEAMEVEEEHLLEWWLSTPRAGGSFDRFRLVLGGTRLALAMDPTLPASAGAEAVRIAASIEIESDGSLNSN</sequence>
<dbReference type="Proteomes" id="UP000655410">
    <property type="component" value="Unassembled WGS sequence"/>
</dbReference>
<protein>
    <recommendedName>
        <fullName evidence="3">TetR/AcrR family transcriptional regulator</fullName>
    </recommendedName>
</protein>
<keyword evidence="2" id="KW-1185">Reference proteome</keyword>
<dbReference type="EMBL" id="BMNI01000001">
    <property type="protein sequence ID" value="GGO84875.1"/>
    <property type="molecule type" value="Genomic_DNA"/>
</dbReference>
<comment type="caution">
    <text evidence="1">The sequence shown here is derived from an EMBL/GenBank/DDBJ whole genome shotgun (WGS) entry which is preliminary data.</text>
</comment>
<dbReference type="RefSeq" id="WP_188782260.1">
    <property type="nucleotide sequence ID" value="NZ_BMNI01000001.1"/>
</dbReference>
<proteinExistence type="predicted"/>
<reference evidence="2" key="1">
    <citation type="journal article" date="2019" name="Int. J. Syst. Evol. Microbiol.">
        <title>The Global Catalogue of Microorganisms (GCM) 10K type strain sequencing project: providing services to taxonomists for standard genome sequencing and annotation.</title>
        <authorList>
            <consortium name="The Broad Institute Genomics Platform"/>
            <consortium name="The Broad Institute Genome Sequencing Center for Infectious Disease"/>
            <person name="Wu L."/>
            <person name="Ma J."/>
        </authorList>
    </citation>
    <scope>NUCLEOTIDE SEQUENCE [LARGE SCALE GENOMIC DNA]</scope>
    <source>
        <strain evidence="2">CGMCC 4.7371</strain>
    </source>
</reference>